<keyword evidence="1" id="KW-0378">Hydrolase</keyword>
<dbReference type="Gene3D" id="3.40.50.1820">
    <property type="entry name" value="alpha/beta hydrolase"/>
    <property type="match status" value="1"/>
</dbReference>
<dbReference type="InterPro" id="IPR000801">
    <property type="entry name" value="Esterase-like"/>
</dbReference>
<dbReference type="InterPro" id="IPR029058">
    <property type="entry name" value="AB_hydrolase_fold"/>
</dbReference>
<dbReference type="GO" id="GO:0016787">
    <property type="term" value="F:hydrolase activity"/>
    <property type="evidence" value="ECO:0007669"/>
    <property type="project" value="UniProtKB-KW"/>
</dbReference>
<dbReference type="EMBL" id="JBHULE010000019">
    <property type="protein sequence ID" value="MFD2564195.1"/>
    <property type="molecule type" value="Genomic_DNA"/>
</dbReference>
<sequence>MKIKHIYLVLIVVIFFGCKESIKNSGTTQETELKKTETDTIINKTTAQPNVTVLEKQFEIAGLNRNRQIRIYLPPNYNVTNKKYPVLYMHDAQNLFDKFTSYAGEWEVDESLNQLAKTSGIELIVVGIDNGAEKRMNELSPWKNEQFGEAEGKAYMEFIVKQIKPYIDTQYRTLEDKNNTAIIGSSMGGLISHYAIYQYPEVFGKAGIFSPSYWYAEDVFTFTKDNPLPKEARLFLLVGKKEGHGMVENTQKMFNKILSSNHPKENINMIMDPKGEHNEALWKKHFATAIKWLFID</sequence>
<dbReference type="PROSITE" id="PS51257">
    <property type="entry name" value="PROKAR_LIPOPROTEIN"/>
    <property type="match status" value="1"/>
</dbReference>
<comment type="caution">
    <text evidence="1">The sequence shown here is derived from an EMBL/GenBank/DDBJ whole genome shotgun (WGS) entry which is preliminary data.</text>
</comment>
<dbReference type="PANTHER" id="PTHR48098:SF6">
    <property type="entry name" value="FERRI-BACILLIBACTIN ESTERASE BESA"/>
    <property type="match status" value="1"/>
</dbReference>
<accession>A0ABW5LHB8</accession>
<evidence type="ECO:0000313" key="2">
    <source>
        <dbReference type="Proteomes" id="UP001597319"/>
    </source>
</evidence>
<dbReference type="InterPro" id="IPR050583">
    <property type="entry name" value="Mycobacterial_A85_antigen"/>
</dbReference>
<evidence type="ECO:0000313" key="1">
    <source>
        <dbReference type="EMBL" id="MFD2564195.1"/>
    </source>
</evidence>
<organism evidence="1 2">
    <name type="scientific">Aquimarina rubra</name>
    <dbReference type="NCBI Taxonomy" id="1920033"/>
    <lineage>
        <taxon>Bacteria</taxon>
        <taxon>Pseudomonadati</taxon>
        <taxon>Bacteroidota</taxon>
        <taxon>Flavobacteriia</taxon>
        <taxon>Flavobacteriales</taxon>
        <taxon>Flavobacteriaceae</taxon>
        <taxon>Aquimarina</taxon>
    </lineage>
</organism>
<dbReference type="Pfam" id="PF00756">
    <property type="entry name" value="Esterase"/>
    <property type="match status" value="1"/>
</dbReference>
<protein>
    <submittedName>
        <fullName evidence="1">Alpha/beta hydrolase</fullName>
    </submittedName>
</protein>
<dbReference type="SUPFAM" id="SSF53474">
    <property type="entry name" value="alpha/beta-Hydrolases"/>
    <property type="match status" value="1"/>
</dbReference>
<proteinExistence type="predicted"/>
<keyword evidence="2" id="KW-1185">Reference proteome</keyword>
<gene>
    <name evidence="1" type="ORF">ACFSR1_16060</name>
</gene>
<dbReference type="RefSeq" id="WP_378294038.1">
    <property type="nucleotide sequence ID" value="NZ_JBHULE010000019.1"/>
</dbReference>
<reference evidence="2" key="1">
    <citation type="journal article" date="2019" name="Int. J. Syst. Evol. Microbiol.">
        <title>The Global Catalogue of Microorganisms (GCM) 10K type strain sequencing project: providing services to taxonomists for standard genome sequencing and annotation.</title>
        <authorList>
            <consortium name="The Broad Institute Genomics Platform"/>
            <consortium name="The Broad Institute Genome Sequencing Center for Infectious Disease"/>
            <person name="Wu L."/>
            <person name="Ma J."/>
        </authorList>
    </citation>
    <scope>NUCLEOTIDE SEQUENCE [LARGE SCALE GENOMIC DNA]</scope>
    <source>
        <strain evidence="2">KCTC 52274</strain>
    </source>
</reference>
<name>A0ABW5LHB8_9FLAO</name>
<dbReference type="Proteomes" id="UP001597319">
    <property type="component" value="Unassembled WGS sequence"/>
</dbReference>
<dbReference type="PANTHER" id="PTHR48098">
    <property type="entry name" value="ENTEROCHELIN ESTERASE-RELATED"/>
    <property type="match status" value="1"/>
</dbReference>